<keyword evidence="4" id="KW-1185">Reference proteome</keyword>
<dbReference type="PANTHER" id="PTHR12722:SF0">
    <property type="entry name" value="PROTEIN FAM50A"/>
    <property type="match status" value="1"/>
</dbReference>
<feature type="region of interest" description="Disordered" evidence="1">
    <location>
        <begin position="275"/>
        <end position="331"/>
    </location>
</feature>
<comment type="caution">
    <text evidence="3">The sequence shown here is derived from an EMBL/GenBank/DDBJ whole genome shotgun (WGS) entry which is preliminary data.</text>
</comment>
<feature type="region of interest" description="Disordered" evidence="1">
    <location>
        <begin position="80"/>
        <end position="160"/>
    </location>
</feature>
<dbReference type="PANTHER" id="PTHR12722">
    <property type="entry name" value="XAP-5 PROTEIN-RELATED"/>
    <property type="match status" value="1"/>
</dbReference>
<feature type="compositionally biased region" description="Low complexity" evidence="1">
    <location>
        <begin position="299"/>
        <end position="324"/>
    </location>
</feature>
<evidence type="ECO:0000313" key="3">
    <source>
        <dbReference type="EMBL" id="KAG9062472.1"/>
    </source>
</evidence>
<dbReference type="EMBL" id="JAHRHY010000019">
    <property type="protein sequence ID" value="KAG9062472.1"/>
    <property type="molecule type" value="Genomic_DNA"/>
</dbReference>
<organism evidence="3 4">
    <name type="scientific">Linnemannia hyalina</name>
    <dbReference type="NCBI Taxonomy" id="64524"/>
    <lineage>
        <taxon>Eukaryota</taxon>
        <taxon>Fungi</taxon>
        <taxon>Fungi incertae sedis</taxon>
        <taxon>Mucoromycota</taxon>
        <taxon>Mortierellomycotina</taxon>
        <taxon>Mortierellomycetes</taxon>
        <taxon>Mortierellales</taxon>
        <taxon>Mortierellaceae</taxon>
        <taxon>Linnemannia</taxon>
    </lineage>
</organism>
<dbReference type="InterPro" id="IPR048337">
    <property type="entry name" value="FAM50A/XAP5_C"/>
</dbReference>
<feature type="region of interest" description="Disordered" evidence="1">
    <location>
        <begin position="540"/>
        <end position="616"/>
    </location>
</feature>
<accession>A0A9P8BR21</accession>
<dbReference type="Pfam" id="PF04921">
    <property type="entry name" value="XAP5"/>
    <property type="match status" value="1"/>
</dbReference>
<gene>
    <name evidence="3" type="ORF">KI688_005387</name>
</gene>
<protein>
    <recommendedName>
        <fullName evidence="2">FAM50A/XAP5 C-terminal domain-containing protein</fullName>
    </recommendedName>
</protein>
<dbReference type="GO" id="GO:0006325">
    <property type="term" value="P:chromatin organization"/>
    <property type="evidence" value="ECO:0007669"/>
    <property type="project" value="TreeGrafter"/>
</dbReference>
<feature type="compositionally biased region" description="Low complexity" evidence="1">
    <location>
        <begin position="120"/>
        <end position="145"/>
    </location>
</feature>
<proteinExistence type="predicted"/>
<dbReference type="GO" id="GO:0005634">
    <property type="term" value="C:nucleus"/>
    <property type="evidence" value="ECO:0007669"/>
    <property type="project" value="InterPro"/>
</dbReference>
<evidence type="ECO:0000313" key="4">
    <source>
        <dbReference type="Proteomes" id="UP000707451"/>
    </source>
</evidence>
<feature type="region of interest" description="Disordered" evidence="1">
    <location>
        <begin position="24"/>
        <end position="66"/>
    </location>
</feature>
<evidence type="ECO:0000259" key="2">
    <source>
        <dbReference type="Pfam" id="PF04921"/>
    </source>
</evidence>
<sequence length="778" mass="85132">MASATPLEPYNVWEDVPSTMDINLNSIETDDNDSTITTTSNYSNNSKSSKSSNGGSPTRYSAQTIRQKKGRQLLSTMMGAEDKDGNSSVGGGALFPTAGTSSSTVTVEETKGGENESGSRKTTMTTTTRTATTSSSSGKPSTSTSNPAAAGGAHSYTDGTGASTGGQLGLGKASLPLVGGGRGGFPSVGLYQGIGRVQAFSAMAFSTFAVIHLVPPMLASVGGIELANKALLWGRVYYQTNGLEQVLVSGSLLVHLGAGLCKAVIRMVWKVKSYYSGSSSSTSPRAIEDRDTPTVNKESSTTTNASGSTSTTTTTKITTITKTTGGSGSGSASAPGLFPYHRLAGWILTPMVIAHMNDMRLAPLEVLGDSSLVDYSFVTYLHRVGRSGPYILLVGLLAYHMFGGGPVAFNMVLPKGSARRVKVQDLIRSKKDMGLVRGSSQEGARHQKLEKAREKMMQDFEQQRIQIAKDHEVKAAADKFVVQHSNVEEALKQSTIGLVHLKDFQKVRLELEELKKREAAQTNKLQERVVKKKAKKVISKLSFADDEEEEESSTASSPKDIKGKKRAQDNDDDDTKDSKSPSTPPSEPALKKSKFGKDPNIDTSFLPDREREEEERRVREELRQEWLTNQQKIKNETIQITYSYWDGSGHRKEVECKKGDTIAQFLEKCRQQFQQLRGVSIDNMMYVKEDLIIPHHFTFYDFIINKARGKSGPLFSFDVHEDIRLTNDAGVEKDESHAGKVVERSYYERNKHIFPLSRFEIYDPEKSYGKYSIKGNAK</sequence>
<dbReference type="AlphaFoldDB" id="A0A9P8BR21"/>
<reference evidence="3" key="1">
    <citation type="submission" date="2021-06" db="EMBL/GenBank/DDBJ databases">
        <title>Genome Sequence of Mortierella hyaline Strain SCG-10, a Cold-Adapted, Nitrate-Reducing Fungus Isolated from Soil in Minnesota, USA.</title>
        <authorList>
            <person name="Aldossari N."/>
        </authorList>
    </citation>
    <scope>NUCLEOTIDE SEQUENCE</scope>
    <source>
        <strain evidence="3">SCG-10</strain>
    </source>
</reference>
<name>A0A9P8BR21_9FUNG</name>
<feature type="compositionally biased region" description="Basic and acidic residues" evidence="1">
    <location>
        <begin position="607"/>
        <end position="616"/>
    </location>
</feature>
<feature type="compositionally biased region" description="Basic and acidic residues" evidence="1">
    <location>
        <begin position="108"/>
        <end position="119"/>
    </location>
</feature>
<feature type="domain" description="FAM50A/XAP5 C-terminal" evidence="2">
    <location>
        <begin position="636"/>
        <end position="771"/>
    </location>
</feature>
<dbReference type="Proteomes" id="UP000707451">
    <property type="component" value="Unassembled WGS sequence"/>
</dbReference>
<dbReference type="InterPro" id="IPR007005">
    <property type="entry name" value="XAP5"/>
</dbReference>
<evidence type="ECO:0000256" key="1">
    <source>
        <dbReference type="SAM" id="MobiDB-lite"/>
    </source>
</evidence>
<feature type="compositionally biased region" description="Low complexity" evidence="1">
    <location>
        <begin position="34"/>
        <end position="56"/>
    </location>
</feature>
<dbReference type="OrthoDB" id="1562195at2759"/>